<evidence type="ECO:0000256" key="2">
    <source>
        <dbReference type="PIRSR" id="PIRSR601461-1"/>
    </source>
</evidence>
<dbReference type="AlphaFoldDB" id="A0AAV6XBW4"/>
<dbReference type="InterPro" id="IPR001461">
    <property type="entry name" value="Aspartic_peptidase_A1"/>
</dbReference>
<organism evidence="4 5">
    <name type="scientific">Buddleja alternifolia</name>
    <dbReference type="NCBI Taxonomy" id="168488"/>
    <lineage>
        <taxon>Eukaryota</taxon>
        <taxon>Viridiplantae</taxon>
        <taxon>Streptophyta</taxon>
        <taxon>Embryophyta</taxon>
        <taxon>Tracheophyta</taxon>
        <taxon>Spermatophyta</taxon>
        <taxon>Magnoliopsida</taxon>
        <taxon>eudicotyledons</taxon>
        <taxon>Gunneridae</taxon>
        <taxon>Pentapetalae</taxon>
        <taxon>asterids</taxon>
        <taxon>lamiids</taxon>
        <taxon>Lamiales</taxon>
        <taxon>Scrophulariaceae</taxon>
        <taxon>Buddlejeae</taxon>
        <taxon>Buddleja</taxon>
    </lineage>
</organism>
<dbReference type="GO" id="GO:0004190">
    <property type="term" value="F:aspartic-type endopeptidase activity"/>
    <property type="evidence" value="ECO:0007669"/>
    <property type="project" value="InterPro"/>
</dbReference>
<protein>
    <recommendedName>
        <fullName evidence="3">Peptidase A1 domain-containing protein</fullName>
    </recommendedName>
</protein>
<sequence length="405" mass="46312">MHVVKLMNDVSRFMLDVSHFMLDVVNDVSRFMLDVVNDVSRFMLDVVNDRLKQERRERILDAHHRKQFVLSLAAGACEESQRKLNEEEELAREVGEEVRKAFPDLCNEKSLVFYAVIEVGEPPRSFYLLHDTGSHLSWFQCPVPGAREGFHPPYETHNNFVPKSDPYCPSDSNFASNQLQVDKCECSVRYGDDSLFSGWLVRDKFLLRDMDMKTYQPSIVFGCGNLETDNVREPKSDGLLGLDRSELSVPSQLKHLGLTDNVHGHCLSRHGTGYGFFGGDFAQLPDDIVWLTMKPRNDDYTVESATLIIDGKPEKLGEVVFDSGTPYTYFNSRAYQAVYAMVKKSLRKSPLFPAKDDFLSHCWRGDKGFISVDEVKHYFEPITLHFPENIIILQPEDYLVDSVSE</sequence>
<reference evidence="4" key="1">
    <citation type="submission" date="2019-10" db="EMBL/GenBank/DDBJ databases">
        <authorList>
            <person name="Zhang R."/>
            <person name="Pan Y."/>
            <person name="Wang J."/>
            <person name="Ma R."/>
            <person name="Yu S."/>
        </authorList>
    </citation>
    <scope>NUCLEOTIDE SEQUENCE</scope>
    <source>
        <strain evidence="4">LA-IB0</strain>
        <tissue evidence="4">Leaf</tissue>
    </source>
</reference>
<dbReference type="Gene3D" id="2.40.70.10">
    <property type="entry name" value="Acid Proteases"/>
    <property type="match status" value="2"/>
</dbReference>
<proteinExistence type="inferred from homology"/>
<feature type="domain" description="Peptidase A1" evidence="3">
    <location>
        <begin position="113"/>
        <end position="405"/>
    </location>
</feature>
<keyword evidence="5" id="KW-1185">Reference proteome</keyword>
<dbReference type="InterPro" id="IPR032861">
    <property type="entry name" value="TAXi_N"/>
</dbReference>
<dbReference type="SUPFAM" id="SSF50630">
    <property type="entry name" value="Acid proteases"/>
    <property type="match status" value="1"/>
</dbReference>
<feature type="active site" evidence="2">
    <location>
        <position position="131"/>
    </location>
</feature>
<dbReference type="PROSITE" id="PS00141">
    <property type="entry name" value="ASP_PROTEASE"/>
    <property type="match status" value="1"/>
</dbReference>
<comment type="similarity">
    <text evidence="1">Belongs to the peptidase A1 family.</text>
</comment>
<name>A0AAV6XBW4_9LAMI</name>
<dbReference type="Pfam" id="PF14541">
    <property type="entry name" value="TAXi_C"/>
    <property type="match status" value="1"/>
</dbReference>
<dbReference type="GO" id="GO:0006508">
    <property type="term" value="P:proteolysis"/>
    <property type="evidence" value="ECO:0007669"/>
    <property type="project" value="InterPro"/>
</dbReference>
<evidence type="ECO:0000313" key="5">
    <source>
        <dbReference type="Proteomes" id="UP000826271"/>
    </source>
</evidence>
<evidence type="ECO:0000259" key="3">
    <source>
        <dbReference type="PROSITE" id="PS51767"/>
    </source>
</evidence>
<dbReference type="Pfam" id="PF14543">
    <property type="entry name" value="TAXi_N"/>
    <property type="match status" value="1"/>
</dbReference>
<dbReference type="InterPro" id="IPR001969">
    <property type="entry name" value="Aspartic_peptidase_AS"/>
</dbReference>
<dbReference type="PROSITE" id="PS51767">
    <property type="entry name" value="PEPTIDASE_A1"/>
    <property type="match status" value="1"/>
</dbReference>
<comment type="caution">
    <text evidence="4">The sequence shown here is derived from an EMBL/GenBank/DDBJ whole genome shotgun (WGS) entry which is preliminary data.</text>
</comment>
<gene>
    <name evidence="4" type="ORF">BUALT_Bualt08G0107800</name>
</gene>
<accession>A0AAV6XBW4</accession>
<dbReference type="Proteomes" id="UP000826271">
    <property type="component" value="Unassembled WGS sequence"/>
</dbReference>
<dbReference type="PANTHER" id="PTHR13683">
    <property type="entry name" value="ASPARTYL PROTEASES"/>
    <property type="match status" value="1"/>
</dbReference>
<evidence type="ECO:0000313" key="4">
    <source>
        <dbReference type="EMBL" id="KAG8378147.1"/>
    </source>
</evidence>
<dbReference type="InterPro" id="IPR021109">
    <property type="entry name" value="Peptidase_aspartic_dom_sf"/>
</dbReference>
<feature type="active site" evidence="2">
    <location>
        <position position="322"/>
    </location>
</feature>
<dbReference type="InterPro" id="IPR032799">
    <property type="entry name" value="TAXi_C"/>
</dbReference>
<evidence type="ECO:0000256" key="1">
    <source>
        <dbReference type="ARBA" id="ARBA00007447"/>
    </source>
</evidence>
<dbReference type="InterPro" id="IPR033121">
    <property type="entry name" value="PEPTIDASE_A1"/>
</dbReference>
<dbReference type="EMBL" id="WHWC01000008">
    <property type="protein sequence ID" value="KAG8378147.1"/>
    <property type="molecule type" value="Genomic_DNA"/>
</dbReference>
<dbReference type="PANTHER" id="PTHR13683:SF800">
    <property type="entry name" value="EUKARYOTIC ASPARTYL PROTEASE FAMILY PROTEIN"/>
    <property type="match status" value="1"/>
</dbReference>